<evidence type="ECO:0000259" key="11">
    <source>
        <dbReference type="SMART" id="SM00479"/>
    </source>
</evidence>
<dbReference type="GO" id="GO:0006364">
    <property type="term" value="P:rRNA processing"/>
    <property type="evidence" value="ECO:0007669"/>
    <property type="project" value="UniProtKB-KW"/>
</dbReference>
<evidence type="ECO:0000256" key="10">
    <source>
        <dbReference type="SAM" id="MobiDB-lite"/>
    </source>
</evidence>
<dbReference type="PANTHER" id="PTHR12801:SF45">
    <property type="entry name" value="RNA EXONUCLEASE 4"/>
    <property type="match status" value="1"/>
</dbReference>
<reference evidence="12 13" key="1">
    <citation type="journal article" date="2015" name="Sci. Rep.">
        <title>Genome of the facultative scuticociliatosis pathogen Pseudocohnilembus persalinus provides insight into its virulence through horizontal gene transfer.</title>
        <authorList>
            <person name="Xiong J."/>
            <person name="Wang G."/>
            <person name="Cheng J."/>
            <person name="Tian M."/>
            <person name="Pan X."/>
            <person name="Warren A."/>
            <person name="Jiang C."/>
            <person name="Yuan D."/>
            <person name="Miao W."/>
        </authorList>
    </citation>
    <scope>NUCLEOTIDE SEQUENCE [LARGE SCALE GENOMIC DNA]</scope>
    <source>
        <strain evidence="12">36N120E</strain>
    </source>
</reference>
<dbReference type="InterPro" id="IPR012337">
    <property type="entry name" value="RNaseH-like_sf"/>
</dbReference>
<feature type="domain" description="Exonuclease" evidence="11">
    <location>
        <begin position="128"/>
        <end position="291"/>
    </location>
</feature>
<keyword evidence="8" id="KW-0539">Nucleus</keyword>
<dbReference type="InterPro" id="IPR047021">
    <property type="entry name" value="REXO1/3/4-like"/>
</dbReference>
<evidence type="ECO:0000256" key="6">
    <source>
        <dbReference type="ARBA" id="ARBA00022801"/>
    </source>
</evidence>
<dbReference type="Gene3D" id="3.30.420.10">
    <property type="entry name" value="Ribonuclease H-like superfamily/Ribonuclease H"/>
    <property type="match status" value="1"/>
</dbReference>
<evidence type="ECO:0000256" key="5">
    <source>
        <dbReference type="ARBA" id="ARBA00022722"/>
    </source>
</evidence>
<gene>
    <name evidence="12" type="ORF">PPERSA_08867</name>
</gene>
<keyword evidence="6" id="KW-0378">Hydrolase</keyword>
<keyword evidence="5" id="KW-0540">Nuclease</keyword>
<evidence type="ECO:0000256" key="2">
    <source>
        <dbReference type="ARBA" id="ARBA00010489"/>
    </source>
</evidence>
<keyword evidence="13" id="KW-1185">Reference proteome</keyword>
<keyword evidence="7" id="KW-0269">Exonuclease</keyword>
<comment type="caution">
    <text evidence="12">The sequence shown here is derived from an EMBL/GenBank/DDBJ whole genome shotgun (WGS) entry which is preliminary data.</text>
</comment>
<dbReference type="PANTHER" id="PTHR12801">
    <property type="entry name" value="RNA EXONUCLEASE REXO1 / RECO3 FAMILY MEMBER-RELATED"/>
    <property type="match status" value="1"/>
</dbReference>
<comment type="subcellular location">
    <subcellularLocation>
        <location evidence="1">Nucleus</location>
    </subcellularLocation>
</comment>
<dbReference type="InterPro" id="IPR013520">
    <property type="entry name" value="Ribonucl_H"/>
</dbReference>
<dbReference type="CDD" id="cd06144">
    <property type="entry name" value="REX4_like"/>
    <property type="match status" value="1"/>
</dbReference>
<dbReference type="GO" id="GO:0005634">
    <property type="term" value="C:nucleus"/>
    <property type="evidence" value="ECO:0007669"/>
    <property type="project" value="UniProtKB-SubCell"/>
</dbReference>
<dbReference type="GO" id="GO:0003676">
    <property type="term" value="F:nucleic acid binding"/>
    <property type="evidence" value="ECO:0007669"/>
    <property type="project" value="InterPro"/>
</dbReference>
<sequence>MSEQSHMAALLKAVTSQSTDQQKKSDIKFQKNIIIKRKNSKQSELLEQQQTSKKIHISQNSGKKVINEKPQNETEDNIPQKDSKKAKKRKNKQQNNQQQQFLSNWEQFKQKESNNNETNLKSFKGPTPIVALDCEMVMCEDFEQGQKHFLARISIVNYNGHVLLDQYVNPRRKVVNYLTWVSGIKPHHIIGAPSLEDLMPKLKSILDDKIIVGHSIKNDFDVMFYYPASKYIRDIAKFSFLKNQSTGKTLSLKNMNQQFLNLSIQNGQHSSVEDARASMLIYRKFEKQIEESVKNQGYNGIKNRLLNDIKK</sequence>
<protein>
    <recommendedName>
        <fullName evidence="3">RNA exonuclease 4</fullName>
    </recommendedName>
</protein>
<evidence type="ECO:0000256" key="3">
    <source>
        <dbReference type="ARBA" id="ARBA00016937"/>
    </source>
</evidence>
<evidence type="ECO:0000256" key="8">
    <source>
        <dbReference type="ARBA" id="ARBA00023242"/>
    </source>
</evidence>
<evidence type="ECO:0000313" key="12">
    <source>
        <dbReference type="EMBL" id="KRX09151.1"/>
    </source>
</evidence>
<evidence type="ECO:0000256" key="7">
    <source>
        <dbReference type="ARBA" id="ARBA00022839"/>
    </source>
</evidence>
<dbReference type="InParanoid" id="A0A0V0R3T9"/>
<name>A0A0V0R3T9_PSEPJ</name>
<comment type="similarity">
    <text evidence="2">Belongs to the REXO4 family.</text>
</comment>
<dbReference type="SMART" id="SM00479">
    <property type="entry name" value="EXOIII"/>
    <property type="match status" value="1"/>
</dbReference>
<dbReference type="OMA" id="HEECRTA"/>
<dbReference type="SUPFAM" id="SSF53098">
    <property type="entry name" value="Ribonuclease H-like"/>
    <property type="match status" value="1"/>
</dbReference>
<dbReference type="AlphaFoldDB" id="A0A0V0R3T9"/>
<dbReference type="Proteomes" id="UP000054937">
    <property type="component" value="Unassembled WGS sequence"/>
</dbReference>
<evidence type="ECO:0000313" key="13">
    <source>
        <dbReference type="Proteomes" id="UP000054937"/>
    </source>
</evidence>
<evidence type="ECO:0000256" key="4">
    <source>
        <dbReference type="ARBA" id="ARBA00022552"/>
    </source>
</evidence>
<accession>A0A0V0R3T9</accession>
<feature type="region of interest" description="Disordered" evidence="10">
    <location>
        <begin position="1"/>
        <end position="100"/>
    </location>
</feature>
<feature type="compositionally biased region" description="Basic and acidic residues" evidence="10">
    <location>
        <begin position="65"/>
        <end position="83"/>
    </location>
</feature>
<keyword evidence="4" id="KW-0698">rRNA processing</keyword>
<proteinExistence type="inferred from homology"/>
<dbReference type="GO" id="GO:0008408">
    <property type="term" value="F:3'-5' exonuclease activity"/>
    <property type="evidence" value="ECO:0007669"/>
    <property type="project" value="InterPro"/>
</dbReference>
<feature type="compositionally biased region" description="Polar residues" evidence="10">
    <location>
        <begin position="42"/>
        <end position="62"/>
    </location>
</feature>
<organism evidence="12 13">
    <name type="scientific">Pseudocohnilembus persalinus</name>
    <name type="common">Ciliate</name>
    <dbReference type="NCBI Taxonomy" id="266149"/>
    <lineage>
        <taxon>Eukaryota</taxon>
        <taxon>Sar</taxon>
        <taxon>Alveolata</taxon>
        <taxon>Ciliophora</taxon>
        <taxon>Intramacronucleata</taxon>
        <taxon>Oligohymenophorea</taxon>
        <taxon>Scuticociliatia</taxon>
        <taxon>Philasterida</taxon>
        <taxon>Pseudocohnilembidae</taxon>
        <taxon>Pseudocohnilembus</taxon>
    </lineage>
</organism>
<evidence type="ECO:0000256" key="9">
    <source>
        <dbReference type="ARBA" id="ARBA00025599"/>
    </source>
</evidence>
<dbReference type="InterPro" id="IPR037431">
    <property type="entry name" value="REX4_DEDDh_dom"/>
</dbReference>
<dbReference type="InterPro" id="IPR036397">
    <property type="entry name" value="RNaseH_sf"/>
</dbReference>
<evidence type="ECO:0000256" key="1">
    <source>
        <dbReference type="ARBA" id="ARBA00004123"/>
    </source>
</evidence>
<dbReference type="EMBL" id="LDAU01000054">
    <property type="protein sequence ID" value="KRX09151.1"/>
    <property type="molecule type" value="Genomic_DNA"/>
</dbReference>
<dbReference type="OrthoDB" id="8191639at2759"/>
<dbReference type="Pfam" id="PF00929">
    <property type="entry name" value="RNase_T"/>
    <property type="match status" value="1"/>
</dbReference>
<comment type="function">
    <text evidence="9">Exoribonuclease involved in ribosome biosynthesis. Involved in the processing of ITS1, the internal transcribed spacer localized between the 18S and 5.8S rRNAs.</text>
</comment>